<evidence type="ECO:0000256" key="7">
    <source>
        <dbReference type="ARBA" id="ARBA00023235"/>
    </source>
</evidence>
<keyword evidence="14" id="KW-1185">Reference proteome</keyword>
<organism evidence="13 14">
    <name type="scientific">Hondaea fermentalgiana</name>
    <dbReference type="NCBI Taxonomy" id="2315210"/>
    <lineage>
        <taxon>Eukaryota</taxon>
        <taxon>Sar</taxon>
        <taxon>Stramenopiles</taxon>
        <taxon>Bigyra</taxon>
        <taxon>Labyrinthulomycetes</taxon>
        <taxon>Thraustochytrida</taxon>
        <taxon>Thraustochytriidae</taxon>
        <taxon>Hondaea</taxon>
    </lineage>
</organism>
<comment type="catalytic activity">
    <reaction evidence="1 8">
        <text>[protein]-peptidylproline (omega=180) = [protein]-peptidylproline (omega=0)</text>
        <dbReference type="Rhea" id="RHEA:16237"/>
        <dbReference type="Rhea" id="RHEA-COMP:10747"/>
        <dbReference type="Rhea" id="RHEA-COMP:10748"/>
        <dbReference type="ChEBI" id="CHEBI:83833"/>
        <dbReference type="ChEBI" id="CHEBI:83834"/>
        <dbReference type="EC" id="5.2.1.8"/>
    </reaction>
</comment>
<dbReference type="InterPro" id="IPR001179">
    <property type="entry name" value="PPIase_FKBP_dom"/>
</dbReference>
<gene>
    <name evidence="13" type="ORF">FCC1311_080352</name>
</gene>
<name>A0A2R5GLQ6_9STRA</name>
<evidence type="ECO:0000256" key="2">
    <source>
        <dbReference type="ARBA" id="ARBA00013194"/>
    </source>
</evidence>
<dbReference type="PANTHER" id="PTHR46512:SF9">
    <property type="entry name" value="PEPTIDYLPROLYL ISOMERASE"/>
    <property type="match status" value="1"/>
</dbReference>
<dbReference type="InterPro" id="IPR050754">
    <property type="entry name" value="FKBP4/5/8-like"/>
</dbReference>
<dbReference type="InParanoid" id="A0A2R5GLQ6"/>
<accession>A0A2R5GLQ6</accession>
<dbReference type="PROSITE" id="PS50059">
    <property type="entry name" value="FKBP_PPIASE"/>
    <property type="match status" value="1"/>
</dbReference>
<sequence length="706" mass="76666">MTSNANDDEWQDIMGGGVVLKRTVREGTGPTPEFKSLAYVHYVGRVQGKDKDAEPFENTREAGKGQPVEVTIGDNVLEEVVPGLTLAVRLMKEGEVADVKVNHRFAYAHLGLGDKVKPNEDVEFRVELVRVDDPEKEPVDMTPEELIGSVRKRKERGNYFFEQGRLDKALQCYQDGLKRSESHLPTSQPQQPGQEEPPQEEKPMSEEDFANDPYNSNPDLIQLRAQCAGNAAACFERQEKWKEASDACVAALSLDPHNLKFLLRAANISMMNGNFEEAKACLGAAKDFHPDSPALARAVRKFKDHVNKHKAKQKATFGGFFNKTSADVRTAESQSVPSGTSKPAGNAPEAATATLGIAASGDEPQDTAQQAVPKSSKSQIVSVNVVHKLLRLAVLLAPTLVALLAFLLIAPARAQSLAHMPLSRSPTHAGPWANLSDDGALIALRSASFGDELSCQGRMQRASCCLCQEMMYQASARQAKAREAHPQRKVQVGFRLGQKQYVPFHLSEEVALTILERVCGRLPLDIPATYEDLPWAKHVIIEACNVLLDTFHDDFLELLTQPVPARSSLGAEACVKRIGVCAARPLWQVSLRSFGNAYLTLPCSVCTGTTALLAHALSAAGSVSDVKALLRDPATLCADLSLELVSDPSRVAELSRAIGDACIDILLENKAEILRIADASSEVCPQELSKLLCVAHCPASTFETIA</sequence>
<feature type="transmembrane region" description="Helical" evidence="10">
    <location>
        <begin position="389"/>
        <end position="410"/>
    </location>
</feature>
<evidence type="ECO:0000313" key="14">
    <source>
        <dbReference type="Proteomes" id="UP000241890"/>
    </source>
</evidence>
<evidence type="ECO:0000256" key="1">
    <source>
        <dbReference type="ARBA" id="ARBA00000971"/>
    </source>
</evidence>
<dbReference type="PROSITE" id="PS50015">
    <property type="entry name" value="SAP_B"/>
    <property type="match status" value="1"/>
</dbReference>
<dbReference type="Gene3D" id="1.25.40.10">
    <property type="entry name" value="Tetratricopeptide repeat domain"/>
    <property type="match status" value="1"/>
</dbReference>
<dbReference type="SUPFAM" id="SSF54534">
    <property type="entry name" value="FKBP-like"/>
    <property type="match status" value="1"/>
</dbReference>
<feature type="region of interest" description="Disordered" evidence="9">
    <location>
        <begin position="180"/>
        <end position="216"/>
    </location>
</feature>
<evidence type="ECO:0000256" key="4">
    <source>
        <dbReference type="ARBA" id="ARBA00022803"/>
    </source>
</evidence>
<dbReference type="InterPro" id="IPR019734">
    <property type="entry name" value="TPR_rpt"/>
</dbReference>
<evidence type="ECO:0000256" key="10">
    <source>
        <dbReference type="SAM" id="Phobius"/>
    </source>
</evidence>
<dbReference type="InterPro" id="IPR046357">
    <property type="entry name" value="PPIase_dom_sf"/>
</dbReference>
<protein>
    <recommendedName>
        <fullName evidence="2 8">peptidylprolyl isomerase</fullName>
        <ecNumber evidence="2 8">5.2.1.8</ecNumber>
    </recommendedName>
</protein>
<dbReference type="GO" id="GO:0003755">
    <property type="term" value="F:peptidyl-prolyl cis-trans isomerase activity"/>
    <property type="evidence" value="ECO:0007669"/>
    <property type="project" value="UniProtKB-KW"/>
</dbReference>
<evidence type="ECO:0000313" key="13">
    <source>
        <dbReference type="EMBL" id="GBG31810.1"/>
    </source>
</evidence>
<dbReference type="SMART" id="SM00028">
    <property type="entry name" value="TPR"/>
    <property type="match status" value="3"/>
</dbReference>
<evidence type="ECO:0000256" key="9">
    <source>
        <dbReference type="SAM" id="MobiDB-lite"/>
    </source>
</evidence>
<dbReference type="InterPro" id="IPR011990">
    <property type="entry name" value="TPR-like_helical_dom_sf"/>
</dbReference>
<keyword evidence="10" id="KW-1133">Transmembrane helix</keyword>
<dbReference type="Pfam" id="PF14559">
    <property type="entry name" value="TPR_19"/>
    <property type="match status" value="1"/>
</dbReference>
<evidence type="ECO:0000259" key="11">
    <source>
        <dbReference type="PROSITE" id="PS50015"/>
    </source>
</evidence>
<dbReference type="SUPFAM" id="SSF48452">
    <property type="entry name" value="TPR-like"/>
    <property type="match status" value="1"/>
</dbReference>
<keyword evidence="6" id="KW-1015">Disulfide bond</keyword>
<keyword evidence="4" id="KW-0802">TPR repeat</keyword>
<dbReference type="Gene3D" id="3.10.50.40">
    <property type="match status" value="1"/>
</dbReference>
<dbReference type="EMBL" id="BEYU01000107">
    <property type="protein sequence ID" value="GBG31810.1"/>
    <property type="molecule type" value="Genomic_DNA"/>
</dbReference>
<evidence type="ECO:0000259" key="12">
    <source>
        <dbReference type="PROSITE" id="PS50059"/>
    </source>
</evidence>
<evidence type="ECO:0000256" key="8">
    <source>
        <dbReference type="PROSITE-ProRule" id="PRU00277"/>
    </source>
</evidence>
<feature type="domain" description="PPIase FKBP-type" evidence="12">
    <location>
        <begin position="35"/>
        <end position="132"/>
    </location>
</feature>
<keyword evidence="10" id="KW-0472">Membrane</keyword>
<keyword evidence="7 8" id="KW-0413">Isomerase</keyword>
<dbReference type="EC" id="5.2.1.8" evidence="2 8"/>
<evidence type="ECO:0000256" key="6">
    <source>
        <dbReference type="ARBA" id="ARBA00023157"/>
    </source>
</evidence>
<keyword evidence="5 8" id="KW-0697">Rotamase</keyword>
<feature type="domain" description="Saposin B-type" evidence="11">
    <location>
        <begin position="460"/>
        <end position="585"/>
    </location>
</feature>
<proteinExistence type="predicted"/>
<keyword evidence="10" id="KW-0812">Transmembrane</keyword>
<dbReference type="Proteomes" id="UP000241890">
    <property type="component" value="Unassembled WGS sequence"/>
</dbReference>
<keyword evidence="3" id="KW-0677">Repeat</keyword>
<dbReference type="Pfam" id="PF00254">
    <property type="entry name" value="FKBP_C"/>
    <property type="match status" value="1"/>
</dbReference>
<evidence type="ECO:0000256" key="5">
    <source>
        <dbReference type="ARBA" id="ARBA00023110"/>
    </source>
</evidence>
<evidence type="ECO:0000256" key="3">
    <source>
        <dbReference type="ARBA" id="ARBA00022737"/>
    </source>
</evidence>
<comment type="caution">
    <text evidence="13">The sequence shown here is derived from an EMBL/GenBank/DDBJ whole genome shotgun (WGS) entry which is preliminary data.</text>
</comment>
<reference evidence="13 14" key="1">
    <citation type="submission" date="2017-12" db="EMBL/GenBank/DDBJ databases">
        <title>Sequencing, de novo assembly and annotation of complete genome of a new Thraustochytrid species, strain FCC1311.</title>
        <authorList>
            <person name="Sedici K."/>
            <person name="Godart F."/>
            <person name="Aiese Cigliano R."/>
            <person name="Sanseverino W."/>
            <person name="Barakat M."/>
            <person name="Ortet P."/>
            <person name="Marechal E."/>
            <person name="Cagnac O."/>
            <person name="Amato A."/>
        </authorList>
    </citation>
    <scope>NUCLEOTIDE SEQUENCE [LARGE SCALE GENOMIC DNA]</scope>
</reference>
<dbReference type="AlphaFoldDB" id="A0A2R5GLQ6"/>
<dbReference type="PANTHER" id="PTHR46512">
    <property type="entry name" value="PEPTIDYLPROLYL ISOMERASE"/>
    <property type="match status" value="1"/>
</dbReference>
<dbReference type="OrthoDB" id="1902587at2759"/>
<dbReference type="InterPro" id="IPR008139">
    <property type="entry name" value="SaposinB_dom"/>
</dbReference>